<keyword evidence="3" id="KW-1185">Reference proteome</keyword>
<name>A0A9W6MWF8_9HYPH</name>
<sequence>MAAEQDKAGLPGISLIDTVLSGDRVARPWSYRLVLMVRGLAVFELLKGLAYWAALIGAGGSPDPLSGMTTPWLVACLFFAVADPVAAVGLWLGAAWGVAIWLLAAIGQIVVASVEPAASGGRWFMTAFTLLAMAAYVFLSMNARREAP</sequence>
<dbReference type="EMBL" id="BSFI01000022">
    <property type="protein sequence ID" value="GLK69459.1"/>
    <property type="molecule type" value="Genomic_DNA"/>
</dbReference>
<comment type="caution">
    <text evidence="2">The sequence shown here is derived from an EMBL/GenBank/DDBJ whole genome shotgun (WGS) entry which is preliminary data.</text>
</comment>
<dbReference type="AlphaFoldDB" id="A0A9W6MWF8"/>
<dbReference type="RefSeq" id="WP_271169683.1">
    <property type="nucleotide sequence ID" value="NZ_BSFI01000022.1"/>
</dbReference>
<keyword evidence="1" id="KW-0472">Membrane</keyword>
<organism evidence="2 3">
    <name type="scientific">Hansschlegelia plantiphila</name>
    <dbReference type="NCBI Taxonomy" id="374655"/>
    <lineage>
        <taxon>Bacteria</taxon>
        <taxon>Pseudomonadati</taxon>
        <taxon>Pseudomonadota</taxon>
        <taxon>Alphaproteobacteria</taxon>
        <taxon>Hyphomicrobiales</taxon>
        <taxon>Methylopilaceae</taxon>
        <taxon>Hansschlegelia</taxon>
    </lineage>
</organism>
<dbReference type="Proteomes" id="UP001143372">
    <property type="component" value="Unassembled WGS sequence"/>
</dbReference>
<keyword evidence="1" id="KW-0812">Transmembrane</keyword>
<reference evidence="2" key="2">
    <citation type="submission" date="2023-01" db="EMBL/GenBank/DDBJ databases">
        <authorList>
            <person name="Sun Q."/>
            <person name="Evtushenko L."/>
        </authorList>
    </citation>
    <scope>NUCLEOTIDE SEQUENCE</scope>
    <source>
        <strain evidence="2">VKM B-2347</strain>
    </source>
</reference>
<feature type="transmembrane region" description="Helical" evidence="1">
    <location>
        <begin position="123"/>
        <end position="143"/>
    </location>
</feature>
<dbReference type="Pfam" id="PF19660">
    <property type="entry name" value="DUF6163"/>
    <property type="match status" value="1"/>
</dbReference>
<proteinExistence type="predicted"/>
<feature type="transmembrane region" description="Helical" evidence="1">
    <location>
        <begin position="65"/>
        <end position="82"/>
    </location>
</feature>
<protein>
    <submittedName>
        <fullName evidence="2">Uncharacterized protein</fullName>
    </submittedName>
</protein>
<evidence type="ECO:0000313" key="3">
    <source>
        <dbReference type="Proteomes" id="UP001143372"/>
    </source>
</evidence>
<reference evidence="2" key="1">
    <citation type="journal article" date="2014" name="Int. J. Syst. Evol. Microbiol.">
        <title>Complete genome sequence of Corynebacterium casei LMG S-19264T (=DSM 44701T), isolated from a smear-ripened cheese.</title>
        <authorList>
            <consortium name="US DOE Joint Genome Institute (JGI-PGF)"/>
            <person name="Walter F."/>
            <person name="Albersmeier A."/>
            <person name="Kalinowski J."/>
            <person name="Ruckert C."/>
        </authorList>
    </citation>
    <scope>NUCLEOTIDE SEQUENCE</scope>
    <source>
        <strain evidence="2">VKM B-2347</strain>
    </source>
</reference>
<dbReference type="InterPro" id="IPR046161">
    <property type="entry name" value="DUF6163"/>
</dbReference>
<keyword evidence="1" id="KW-1133">Transmembrane helix</keyword>
<accession>A0A9W6MWF8</accession>
<feature type="transmembrane region" description="Helical" evidence="1">
    <location>
        <begin position="89"/>
        <end position="111"/>
    </location>
</feature>
<feature type="transmembrane region" description="Helical" evidence="1">
    <location>
        <begin position="33"/>
        <end position="53"/>
    </location>
</feature>
<evidence type="ECO:0000256" key="1">
    <source>
        <dbReference type="SAM" id="Phobius"/>
    </source>
</evidence>
<gene>
    <name evidence="2" type="ORF">GCM10008179_30970</name>
</gene>
<evidence type="ECO:0000313" key="2">
    <source>
        <dbReference type="EMBL" id="GLK69459.1"/>
    </source>
</evidence>